<protein>
    <submittedName>
        <fullName evidence="1">TIGR03643 family protein</fullName>
    </submittedName>
</protein>
<gene>
    <name evidence="1" type="ORF">LGQ03_08605</name>
</gene>
<sequence>MSKTPDLPPDHISGIIEMALSDHASFADIQREYGVSDKHVKTLMRENLKAGSYKAWRKRLREFGDRRAVYK</sequence>
<comment type="caution">
    <text evidence="1">The sequence shown here is derived from an EMBL/GenBank/DDBJ whole genome shotgun (WGS) entry which is preliminary data.</text>
</comment>
<organism evidence="1 2">
    <name type="scientific">Loktanella gaetbuli</name>
    <dbReference type="NCBI Taxonomy" id="2881335"/>
    <lineage>
        <taxon>Bacteria</taxon>
        <taxon>Pseudomonadati</taxon>
        <taxon>Pseudomonadota</taxon>
        <taxon>Alphaproteobacteria</taxon>
        <taxon>Rhodobacterales</taxon>
        <taxon>Roseobacteraceae</taxon>
        <taxon>Loktanella</taxon>
    </lineage>
</organism>
<evidence type="ECO:0000313" key="1">
    <source>
        <dbReference type="EMBL" id="MCB5199300.1"/>
    </source>
</evidence>
<keyword evidence="2" id="KW-1185">Reference proteome</keyword>
<proteinExistence type="predicted"/>
<dbReference type="InterPro" id="IPR019882">
    <property type="entry name" value="CHP03643"/>
</dbReference>
<dbReference type="RefSeq" id="WP_226748072.1">
    <property type="nucleotide sequence ID" value="NZ_JAJATZ010000003.1"/>
</dbReference>
<reference evidence="1" key="1">
    <citation type="submission" date="2021-10" db="EMBL/GenBank/DDBJ databases">
        <title>Loktanella gaetbuli sp. nov., isolated from a tidal flat.</title>
        <authorList>
            <person name="Park S."/>
            <person name="Yoon J.-H."/>
        </authorList>
    </citation>
    <scope>NUCLEOTIDE SEQUENCE</scope>
    <source>
        <strain evidence="1">TSTF-M6</strain>
    </source>
</reference>
<dbReference type="Proteomes" id="UP001138961">
    <property type="component" value="Unassembled WGS sequence"/>
</dbReference>
<dbReference type="Pfam" id="PF10985">
    <property type="entry name" value="DUF2805"/>
    <property type="match status" value="1"/>
</dbReference>
<name>A0ABS8BUA6_9RHOB</name>
<accession>A0ABS8BUA6</accession>
<dbReference type="EMBL" id="JAJATZ010000003">
    <property type="protein sequence ID" value="MCB5199300.1"/>
    <property type="molecule type" value="Genomic_DNA"/>
</dbReference>
<evidence type="ECO:0000313" key="2">
    <source>
        <dbReference type="Proteomes" id="UP001138961"/>
    </source>
</evidence>